<gene>
    <name evidence="2" type="ORF">GSONMT00016975001</name>
</gene>
<feature type="compositionally biased region" description="Basic and acidic residues" evidence="1">
    <location>
        <begin position="30"/>
        <end position="44"/>
    </location>
</feature>
<evidence type="ECO:0000313" key="2">
    <source>
        <dbReference type="EMBL" id="CDQ71538.1"/>
    </source>
</evidence>
<protein>
    <submittedName>
        <fullName evidence="2">Uncharacterized protein</fullName>
    </submittedName>
</protein>
<reference evidence="2" key="1">
    <citation type="journal article" date="2014" name="Nat. Commun.">
        <title>The rainbow trout genome provides novel insights into evolution after whole-genome duplication in vertebrates.</title>
        <authorList>
            <person name="Berthelot C."/>
            <person name="Brunet F."/>
            <person name="Chalopin D."/>
            <person name="Juanchich A."/>
            <person name="Bernard M."/>
            <person name="Noel B."/>
            <person name="Bento P."/>
            <person name="Da Silva C."/>
            <person name="Labadie K."/>
            <person name="Alberti A."/>
            <person name="Aury J.M."/>
            <person name="Louis A."/>
            <person name="Dehais P."/>
            <person name="Bardou P."/>
            <person name="Montfort J."/>
            <person name="Klopp C."/>
            <person name="Cabau C."/>
            <person name="Gaspin C."/>
            <person name="Thorgaard G.H."/>
            <person name="Boussaha M."/>
            <person name="Quillet E."/>
            <person name="Guyomard R."/>
            <person name="Galiana D."/>
            <person name="Bobe J."/>
            <person name="Volff J.N."/>
            <person name="Genet C."/>
            <person name="Wincker P."/>
            <person name="Jaillon O."/>
            <person name="Roest Crollius H."/>
            <person name="Guiguen Y."/>
        </authorList>
    </citation>
    <scope>NUCLEOTIDE SEQUENCE [LARGE SCALE GENOMIC DNA]</scope>
</reference>
<reference evidence="2" key="2">
    <citation type="submission" date="2014-03" db="EMBL/GenBank/DDBJ databases">
        <authorList>
            <person name="Genoscope - CEA"/>
        </authorList>
    </citation>
    <scope>NUCLEOTIDE SEQUENCE</scope>
</reference>
<name>A0A060WVX1_ONCMY</name>
<evidence type="ECO:0000313" key="3">
    <source>
        <dbReference type="Proteomes" id="UP000193380"/>
    </source>
</evidence>
<feature type="compositionally biased region" description="Acidic residues" evidence="1">
    <location>
        <begin position="45"/>
        <end position="81"/>
    </location>
</feature>
<feature type="region of interest" description="Disordered" evidence="1">
    <location>
        <begin position="1"/>
        <end position="82"/>
    </location>
</feature>
<organism evidence="2 3">
    <name type="scientific">Oncorhynchus mykiss</name>
    <name type="common">Rainbow trout</name>
    <name type="synonym">Salmo gairdneri</name>
    <dbReference type="NCBI Taxonomy" id="8022"/>
    <lineage>
        <taxon>Eukaryota</taxon>
        <taxon>Metazoa</taxon>
        <taxon>Chordata</taxon>
        <taxon>Craniata</taxon>
        <taxon>Vertebrata</taxon>
        <taxon>Euteleostomi</taxon>
        <taxon>Actinopterygii</taxon>
        <taxon>Neopterygii</taxon>
        <taxon>Teleostei</taxon>
        <taxon>Protacanthopterygii</taxon>
        <taxon>Salmoniformes</taxon>
        <taxon>Salmonidae</taxon>
        <taxon>Salmoninae</taxon>
        <taxon>Oncorhynchus</taxon>
    </lineage>
</organism>
<sequence length="181" mass="20458">MQLRFSPGLEFSNTRAQQFRHLSPSLLEPLTEKDRAKKEGAETEEKAEEDEDSDVEMDEERLEPRSDDDDTNFEESEDELREEVAESMMNLFIMEDGESVKEEGGEKVVTDGVVGEIELDSQKTVDLQQIHPVIEPTGYTSIEGKPSQTQAAGCETRAEQPRNTQVSDEDCEANKKQQTEN</sequence>
<dbReference type="AlphaFoldDB" id="A0A060WVX1"/>
<dbReference type="STRING" id="8022.A0A060WVX1"/>
<proteinExistence type="predicted"/>
<dbReference type="EMBL" id="FR904774">
    <property type="protein sequence ID" value="CDQ71538.1"/>
    <property type="molecule type" value="Genomic_DNA"/>
</dbReference>
<evidence type="ECO:0000256" key="1">
    <source>
        <dbReference type="SAM" id="MobiDB-lite"/>
    </source>
</evidence>
<dbReference type="PaxDb" id="8022-A0A060WVX1"/>
<dbReference type="Proteomes" id="UP000193380">
    <property type="component" value="Unassembled WGS sequence"/>
</dbReference>
<feature type="region of interest" description="Disordered" evidence="1">
    <location>
        <begin position="137"/>
        <end position="181"/>
    </location>
</feature>
<accession>A0A060WVX1</accession>
<feature type="compositionally biased region" description="Basic and acidic residues" evidence="1">
    <location>
        <begin position="172"/>
        <end position="181"/>
    </location>
</feature>